<evidence type="ECO:0000256" key="1">
    <source>
        <dbReference type="ARBA" id="ARBA00022645"/>
    </source>
</evidence>
<keyword evidence="1 6" id="KW-0121">Carboxypeptidase</keyword>
<dbReference type="PANTHER" id="PTHR11802">
    <property type="entry name" value="SERINE PROTEASE FAMILY S10 SERINE CARBOXYPEPTIDASE"/>
    <property type="match status" value="1"/>
</dbReference>
<evidence type="ECO:0000256" key="3">
    <source>
        <dbReference type="ARBA" id="ARBA00022729"/>
    </source>
</evidence>
<dbReference type="Gene3D" id="3.40.50.1820">
    <property type="entry name" value="alpha/beta hydrolase"/>
    <property type="match status" value="1"/>
</dbReference>
<reference evidence="6 7" key="1">
    <citation type="submission" date="2016-10" db="EMBL/GenBank/DDBJ databases">
        <authorList>
            <person name="de Groot N.N."/>
        </authorList>
    </citation>
    <scope>NUCLEOTIDE SEQUENCE [LARGE SCALE GENOMIC DNA]</scope>
    <source>
        <strain evidence="6 7">DSM 23421</strain>
    </source>
</reference>
<protein>
    <submittedName>
        <fullName evidence="6">Carboxypeptidase C (Cathepsin A)</fullName>
    </submittedName>
</protein>
<keyword evidence="2" id="KW-0645">Protease</keyword>
<evidence type="ECO:0000313" key="7">
    <source>
        <dbReference type="Proteomes" id="UP000199109"/>
    </source>
</evidence>
<dbReference type="AlphaFoldDB" id="A0A1G7B8C5"/>
<evidence type="ECO:0000256" key="5">
    <source>
        <dbReference type="ARBA" id="ARBA00023180"/>
    </source>
</evidence>
<dbReference type="InterPro" id="IPR001563">
    <property type="entry name" value="Peptidase_S10"/>
</dbReference>
<dbReference type="InterPro" id="IPR029058">
    <property type="entry name" value="AB_hydrolase_fold"/>
</dbReference>
<name>A0A1G7B8C5_9FLAO</name>
<dbReference type="PANTHER" id="PTHR11802:SF3">
    <property type="entry name" value="RETINOID-INDUCIBLE SERINE CARBOXYPEPTIDASE"/>
    <property type="match status" value="1"/>
</dbReference>
<dbReference type="STRING" id="641691.SAMN05421636_10449"/>
<dbReference type="EMBL" id="FNAO01000004">
    <property type="protein sequence ID" value="SDE23291.1"/>
    <property type="molecule type" value="Genomic_DNA"/>
</dbReference>
<gene>
    <name evidence="6" type="ORF">SAMN05421636_10449</name>
</gene>
<proteinExistence type="predicted"/>
<evidence type="ECO:0000256" key="2">
    <source>
        <dbReference type="ARBA" id="ARBA00022670"/>
    </source>
</evidence>
<keyword evidence="5" id="KW-0325">Glycoprotein</keyword>
<dbReference type="Proteomes" id="UP000199109">
    <property type="component" value="Unassembled WGS sequence"/>
</dbReference>
<keyword evidence="3" id="KW-0732">Signal</keyword>
<organism evidence="6 7">
    <name type="scientific">Pricia antarctica</name>
    <dbReference type="NCBI Taxonomy" id="641691"/>
    <lineage>
        <taxon>Bacteria</taxon>
        <taxon>Pseudomonadati</taxon>
        <taxon>Bacteroidota</taxon>
        <taxon>Flavobacteriia</taxon>
        <taxon>Flavobacteriales</taxon>
        <taxon>Flavobacteriaceae</taxon>
        <taxon>Pricia</taxon>
    </lineage>
</organism>
<dbReference type="GO" id="GO:0004185">
    <property type="term" value="F:serine-type carboxypeptidase activity"/>
    <property type="evidence" value="ECO:0007669"/>
    <property type="project" value="InterPro"/>
</dbReference>
<dbReference type="PROSITE" id="PS00131">
    <property type="entry name" value="CARBOXYPEPT_SER_SER"/>
    <property type="match status" value="1"/>
</dbReference>
<dbReference type="Pfam" id="PF00450">
    <property type="entry name" value="Peptidase_S10"/>
    <property type="match status" value="1"/>
</dbReference>
<evidence type="ECO:0000256" key="4">
    <source>
        <dbReference type="ARBA" id="ARBA00022801"/>
    </source>
</evidence>
<dbReference type="InterPro" id="IPR018202">
    <property type="entry name" value="Ser_caboxypep_ser_AS"/>
</dbReference>
<accession>A0A1G7B8C5</accession>
<keyword evidence="4" id="KW-0378">Hydrolase</keyword>
<keyword evidence="7" id="KW-1185">Reference proteome</keyword>
<dbReference type="GO" id="GO:0006508">
    <property type="term" value="P:proteolysis"/>
    <property type="evidence" value="ECO:0007669"/>
    <property type="project" value="UniProtKB-KW"/>
</dbReference>
<sequence>MKLFVFKLCSNKRGKTEEYNPMGLTSFQTSGRKGLDSLYLKVGKVDILTTVRLNPKLFYLFLKPTQNPPLMNKLYLGILLLFSFQFPLQAQKKDPPEPKAELQSEHQRKIPIDTTITTQHSVTINGTPIEYTAITGMQPAWDENGQPIAALQYTYYTRNNVKDRAARPLLISFNGGPGSASVWMHLAYTGPRALKIDDEGYPVQPYGVQDNPFSVLDVTDIVYVNPANTGYSRTIPEELDEKDRKKFFGINSDIKYLAEWLNTFVTRNNRWRSPKYIIGESYGGTRVMGLSLALQEQQWMYLNGVIMVSPADYKILRNGGPVSDALNLPYFTAAAWYHKALPAELQNKDLLKILPESEEYTLNTLIPALAKGWNITDTDKNAVAEKMAYYSGLSKEAILDQNLVVPPSYFWKNLLKDKGAYTLGRLDSRYLGFDRQVAGMDPDYNPELTSWLHSFTPAINYYMQEELNFKTDIKYNMFGPVHPWDNENDTTRDDLRQAMAQNPYLNVLVQSGYYDGAVTYFGAKYTMWQVDPSGRMKDRFEFKGYRSGHMMYLRRDDLEKSNNDIRAFIERTLAKGESAKY</sequence>
<dbReference type="SUPFAM" id="SSF53474">
    <property type="entry name" value="alpha/beta-Hydrolases"/>
    <property type="match status" value="1"/>
</dbReference>
<evidence type="ECO:0000313" key="6">
    <source>
        <dbReference type="EMBL" id="SDE23291.1"/>
    </source>
</evidence>